<dbReference type="AlphaFoldDB" id="A0A426Y749"/>
<evidence type="ECO:0000256" key="1">
    <source>
        <dbReference type="SAM" id="MobiDB-lite"/>
    </source>
</evidence>
<feature type="compositionally biased region" description="Basic and acidic residues" evidence="1">
    <location>
        <begin position="128"/>
        <end position="162"/>
    </location>
</feature>
<comment type="caution">
    <text evidence="2">The sequence shown here is derived from an EMBL/GenBank/DDBJ whole genome shotgun (WGS) entry which is preliminary data.</text>
</comment>
<organism evidence="2 3">
    <name type="scientific">Ensete ventricosum</name>
    <name type="common">Abyssinian banana</name>
    <name type="synonym">Musa ensete</name>
    <dbReference type="NCBI Taxonomy" id="4639"/>
    <lineage>
        <taxon>Eukaryota</taxon>
        <taxon>Viridiplantae</taxon>
        <taxon>Streptophyta</taxon>
        <taxon>Embryophyta</taxon>
        <taxon>Tracheophyta</taxon>
        <taxon>Spermatophyta</taxon>
        <taxon>Magnoliopsida</taxon>
        <taxon>Liliopsida</taxon>
        <taxon>Zingiberales</taxon>
        <taxon>Musaceae</taxon>
        <taxon>Ensete</taxon>
    </lineage>
</organism>
<dbReference type="Proteomes" id="UP000287651">
    <property type="component" value="Unassembled WGS sequence"/>
</dbReference>
<name>A0A426Y749_ENSVE</name>
<proteinExistence type="predicted"/>
<gene>
    <name evidence="2" type="ORF">B296_00037643</name>
</gene>
<evidence type="ECO:0000313" key="3">
    <source>
        <dbReference type="Proteomes" id="UP000287651"/>
    </source>
</evidence>
<dbReference type="EMBL" id="AMZH03014487">
    <property type="protein sequence ID" value="RRT47547.1"/>
    <property type="molecule type" value="Genomic_DNA"/>
</dbReference>
<feature type="region of interest" description="Disordered" evidence="1">
    <location>
        <begin position="117"/>
        <end position="162"/>
    </location>
</feature>
<protein>
    <submittedName>
        <fullName evidence="2">Uncharacterized protein</fullName>
    </submittedName>
</protein>
<reference evidence="2 3" key="1">
    <citation type="journal article" date="2014" name="Agronomy (Basel)">
        <title>A Draft Genome Sequence for Ensete ventricosum, the Drought-Tolerant Tree Against Hunger.</title>
        <authorList>
            <person name="Harrison J."/>
            <person name="Moore K.A."/>
            <person name="Paszkiewicz K."/>
            <person name="Jones T."/>
            <person name="Grant M."/>
            <person name="Ambacheew D."/>
            <person name="Muzemil S."/>
            <person name="Studholme D.J."/>
        </authorList>
    </citation>
    <scope>NUCLEOTIDE SEQUENCE [LARGE SCALE GENOMIC DNA]</scope>
</reference>
<evidence type="ECO:0000313" key="2">
    <source>
        <dbReference type="EMBL" id="RRT47547.1"/>
    </source>
</evidence>
<sequence>MHALAGYSNPQTMKVGGLLKQQPITVLIDTSNTNNFLNSKVAARMALQIEGAWMTVEGVFGIAGREATLVLRASWFNRSSCNRAKEMAAISMYGCRAFTSPLISGFKPAIKLTRSVTGVETKQKRERHRSDRELGLHGKDGEGLGGEEREGGGGKKREMDGR</sequence>
<accession>A0A426Y749</accession>